<keyword evidence="2" id="KW-1133">Transmembrane helix</keyword>
<evidence type="ECO:0000313" key="4">
    <source>
        <dbReference type="Proteomes" id="UP000053424"/>
    </source>
</evidence>
<sequence length="183" mass="18553">MASNGGHRDYDENLLASAPAATKAQLQSGYNPDLLVEKPTSPRSRRDVEARGSSPVEKADHEPMPPKVPFYRTRKGLIIIAVVAIAVIIAAAVGGAVGGKKKTHAAVTQQGPAAQTSTEGGAVASTTPANSQGGGVPDSTHATSTGAGQTTIGTGNPLSSIQFTPPFTRPTTTNEEAAGQTPS</sequence>
<name>A0A0C3C0J3_HEBCY</name>
<dbReference type="OrthoDB" id="3268868at2759"/>
<organism evidence="3 4">
    <name type="scientific">Hebeloma cylindrosporum</name>
    <dbReference type="NCBI Taxonomy" id="76867"/>
    <lineage>
        <taxon>Eukaryota</taxon>
        <taxon>Fungi</taxon>
        <taxon>Dikarya</taxon>
        <taxon>Basidiomycota</taxon>
        <taxon>Agaricomycotina</taxon>
        <taxon>Agaricomycetes</taxon>
        <taxon>Agaricomycetidae</taxon>
        <taxon>Agaricales</taxon>
        <taxon>Agaricineae</taxon>
        <taxon>Hymenogastraceae</taxon>
        <taxon>Hebeloma</taxon>
    </lineage>
</organism>
<feature type="transmembrane region" description="Helical" evidence="2">
    <location>
        <begin position="77"/>
        <end position="97"/>
    </location>
</feature>
<keyword evidence="2" id="KW-0472">Membrane</keyword>
<reference evidence="3 4" key="1">
    <citation type="submission" date="2014-04" db="EMBL/GenBank/DDBJ databases">
        <authorList>
            <consortium name="DOE Joint Genome Institute"/>
            <person name="Kuo A."/>
            <person name="Gay G."/>
            <person name="Dore J."/>
            <person name="Kohler A."/>
            <person name="Nagy L.G."/>
            <person name="Floudas D."/>
            <person name="Copeland A."/>
            <person name="Barry K.W."/>
            <person name="Cichocki N."/>
            <person name="Veneault-Fourrey C."/>
            <person name="LaButti K."/>
            <person name="Lindquist E.A."/>
            <person name="Lipzen A."/>
            <person name="Lundell T."/>
            <person name="Morin E."/>
            <person name="Murat C."/>
            <person name="Sun H."/>
            <person name="Tunlid A."/>
            <person name="Henrissat B."/>
            <person name="Grigoriev I.V."/>
            <person name="Hibbett D.S."/>
            <person name="Martin F."/>
            <person name="Nordberg H.P."/>
            <person name="Cantor M.N."/>
            <person name="Hua S.X."/>
        </authorList>
    </citation>
    <scope>NUCLEOTIDE SEQUENCE [LARGE SCALE GENOMIC DNA]</scope>
    <source>
        <strain evidence="4">h7</strain>
    </source>
</reference>
<keyword evidence="2" id="KW-0812">Transmembrane</keyword>
<dbReference type="AlphaFoldDB" id="A0A0C3C0J3"/>
<gene>
    <name evidence="3" type="ORF">M413DRAFT_256240</name>
</gene>
<dbReference type="EMBL" id="KN831795">
    <property type="protein sequence ID" value="KIM37804.1"/>
    <property type="molecule type" value="Genomic_DNA"/>
</dbReference>
<keyword evidence="4" id="KW-1185">Reference proteome</keyword>
<feature type="compositionally biased region" description="Polar residues" evidence="1">
    <location>
        <begin position="140"/>
        <end position="162"/>
    </location>
</feature>
<feature type="region of interest" description="Disordered" evidence="1">
    <location>
        <begin position="1"/>
        <end position="68"/>
    </location>
</feature>
<reference evidence="4" key="2">
    <citation type="submission" date="2015-01" db="EMBL/GenBank/DDBJ databases">
        <title>Evolutionary Origins and Diversification of the Mycorrhizal Mutualists.</title>
        <authorList>
            <consortium name="DOE Joint Genome Institute"/>
            <consortium name="Mycorrhizal Genomics Consortium"/>
            <person name="Kohler A."/>
            <person name="Kuo A."/>
            <person name="Nagy L.G."/>
            <person name="Floudas D."/>
            <person name="Copeland A."/>
            <person name="Barry K.W."/>
            <person name="Cichocki N."/>
            <person name="Veneault-Fourrey C."/>
            <person name="LaButti K."/>
            <person name="Lindquist E.A."/>
            <person name="Lipzen A."/>
            <person name="Lundell T."/>
            <person name="Morin E."/>
            <person name="Murat C."/>
            <person name="Riley R."/>
            <person name="Ohm R."/>
            <person name="Sun H."/>
            <person name="Tunlid A."/>
            <person name="Henrissat B."/>
            <person name="Grigoriev I.V."/>
            <person name="Hibbett D.S."/>
            <person name="Martin F."/>
        </authorList>
    </citation>
    <scope>NUCLEOTIDE SEQUENCE [LARGE SCALE GENOMIC DNA]</scope>
    <source>
        <strain evidence="4">h7</strain>
    </source>
</reference>
<accession>A0A0C3C0J3</accession>
<feature type="compositionally biased region" description="Polar residues" evidence="1">
    <location>
        <begin position="108"/>
        <end position="131"/>
    </location>
</feature>
<feature type="region of interest" description="Disordered" evidence="1">
    <location>
        <begin position="108"/>
        <end position="183"/>
    </location>
</feature>
<protein>
    <submittedName>
        <fullName evidence="3">Uncharacterized protein</fullName>
    </submittedName>
</protein>
<evidence type="ECO:0000256" key="2">
    <source>
        <dbReference type="SAM" id="Phobius"/>
    </source>
</evidence>
<evidence type="ECO:0000256" key="1">
    <source>
        <dbReference type="SAM" id="MobiDB-lite"/>
    </source>
</evidence>
<feature type="compositionally biased region" description="Low complexity" evidence="1">
    <location>
        <begin position="163"/>
        <end position="173"/>
    </location>
</feature>
<feature type="compositionally biased region" description="Basic and acidic residues" evidence="1">
    <location>
        <begin position="1"/>
        <end position="11"/>
    </location>
</feature>
<dbReference type="HOGENOM" id="CLU_115940_0_0_1"/>
<evidence type="ECO:0000313" key="3">
    <source>
        <dbReference type="EMBL" id="KIM37804.1"/>
    </source>
</evidence>
<dbReference type="Proteomes" id="UP000053424">
    <property type="component" value="Unassembled WGS sequence"/>
</dbReference>
<proteinExistence type="predicted"/>